<dbReference type="PANTHER" id="PTHR45586:SF1">
    <property type="entry name" value="LIPOPOLYSACCHARIDE ASSEMBLY PROTEIN B"/>
    <property type="match status" value="1"/>
</dbReference>
<feature type="repeat" description="TPR" evidence="3">
    <location>
        <begin position="414"/>
        <end position="447"/>
    </location>
</feature>
<dbReference type="SUPFAM" id="SSF81901">
    <property type="entry name" value="HCP-like"/>
    <property type="match status" value="1"/>
</dbReference>
<dbReference type="SUPFAM" id="SSF48452">
    <property type="entry name" value="TPR-like"/>
    <property type="match status" value="2"/>
</dbReference>
<dbReference type="SMART" id="SM00028">
    <property type="entry name" value="TPR"/>
    <property type="match status" value="14"/>
</dbReference>
<feature type="coiled-coil region" evidence="4">
    <location>
        <begin position="556"/>
        <end position="583"/>
    </location>
</feature>
<feature type="repeat" description="TPR" evidence="3">
    <location>
        <begin position="40"/>
        <end position="73"/>
    </location>
</feature>
<evidence type="ECO:0000256" key="1">
    <source>
        <dbReference type="ARBA" id="ARBA00022737"/>
    </source>
</evidence>
<accession>A0A9D1N1L9</accession>
<dbReference type="AlphaFoldDB" id="A0A9D1N1L9"/>
<protein>
    <submittedName>
        <fullName evidence="5">Tetratricopeptide repeat protein</fullName>
    </submittedName>
</protein>
<feature type="repeat" description="TPR" evidence="3">
    <location>
        <begin position="482"/>
        <end position="515"/>
    </location>
</feature>
<dbReference type="Pfam" id="PF13432">
    <property type="entry name" value="TPR_16"/>
    <property type="match status" value="2"/>
</dbReference>
<keyword evidence="1" id="KW-0677">Repeat</keyword>
<feature type="repeat" description="TPR" evidence="3">
    <location>
        <begin position="244"/>
        <end position="277"/>
    </location>
</feature>
<organism evidence="5 6">
    <name type="scientific">Candidatus Limenecus avicola</name>
    <dbReference type="NCBI Taxonomy" id="2840847"/>
    <lineage>
        <taxon>Bacteria</taxon>
        <taxon>Bacillati</taxon>
        <taxon>Bacillota</taxon>
        <taxon>Clostridia</taxon>
        <taxon>Eubacteriales</taxon>
        <taxon>Clostridiaceae</taxon>
        <taxon>Clostridiaceae incertae sedis</taxon>
        <taxon>Candidatus Limenecus</taxon>
    </lineage>
</organism>
<dbReference type="Pfam" id="PF13181">
    <property type="entry name" value="TPR_8"/>
    <property type="match status" value="1"/>
</dbReference>
<sequence>MSEGLTSKFLKQAFQFQEEKHYKQAIEALYKALCIESDNIEILSQISHLYYLMNNFERSLEYAEKILDINPDHIETLKIVVNINKINKKYARALNFAQKLYKLSPQLEHFTTYLEMLTECSQFNTVINEIEESKFNFEERKNEKLLLIEGYARLKLNQIFKAIGVFQEIIKLYPQNTDARFYLGVIYYQKHQEADAEKLFNSILDEIQCDRTYNYLGLLKLDQHKLADAINYFQFAIKIEQNNAFYHYNLGTAYSLNGWLVEAENSFKNAVSLEPDNVVYNYALAYLYYERHDLKKALESIEHILKIDANYTDAIILKALIDAKNGNIISAKNSLQQLTEKVTNNDFLYYAMAKIYKEFPMYKEAVDCLQQALFIKPESLEYLSELADCYCELEKYDVAQDIVTKVLYLNKHFIYAHLLQAKLYLRQGKYQEATKIVDNAIKLDSSCAEAYKYKATILAAQGLKNRSIDNAKIAVSLQPANHKYYAFLAKLYFDAQEYDNAFLYYKEASMLDELNVDYLYNAALAADKDDDFVNASNYYSYALRQEPFNNLIIYEYVDLLKRHNRLKQALNLLKSKIDTVDSENVEKVLKQKYKELKAEDEQPFFKKVGKYFTSTMHRIFPRA</sequence>
<feature type="repeat" description="TPR" evidence="3">
    <location>
        <begin position="346"/>
        <end position="379"/>
    </location>
</feature>
<evidence type="ECO:0000313" key="5">
    <source>
        <dbReference type="EMBL" id="HIU93185.1"/>
    </source>
</evidence>
<evidence type="ECO:0000256" key="2">
    <source>
        <dbReference type="ARBA" id="ARBA00022803"/>
    </source>
</evidence>
<dbReference type="Gene3D" id="1.25.40.10">
    <property type="entry name" value="Tetratricopeptide repeat domain"/>
    <property type="match status" value="4"/>
</dbReference>
<evidence type="ECO:0000256" key="4">
    <source>
        <dbReference type="SAM" id="Coils"/>
    </source>
</evidence>
<dbReference type="Proteomes" id="UP000886748">
    <property type="component" value="Unassembled WGS sequence"/>
</dbReference>
<proteinExistence type="predicted"/>
<name>A0A9D1N1L9_9CLOT</name>
<keyword evidence="4" id="KW-0175">Coiled coil</keyword>
<gene>
    <name evidence="5" type="ORF">IAD26_08655</name>
</gene>
<evidence type="ECO:0000313" key="6">
    <source>
        <dbReference type="Proteomes" id="UP000886748"/>
    </source>
</evidence>
<keyword evidence="2 3" id="KW-0802">TPR repeat</keyword>
<feature type="repeat" description="TPR" evidence="3">
    <location>
        <begin position="143"/>
        <end position="176"/>
    </location>
</feature>
<dbReference type="EMBL" id="DVOD01000061">
    <property type="protein sequence ID" value="HIU93185.1"/>
    <property type="molecule type" value="Genomic_DNA"/>
</dbReference>
<dbReference type="PROSITE" id="PS50005">
    <property type="entry name" value="TPR"/>
    <property type="match status" value="7"/>
</dbReference>
<dbReference type="PANTHER" id="PTHR45586">
    <property type="entry name" value="TPR REPEAT-CONTAINING PROTEIN PA4667"/>
    <property type="match status" value="1"/>
</dbReference>
<evidence type="ECO:0000256" key="3">
    <source>
        <dbReference type="PROSITE-ProRule" id="PRU00339"/>
    </source>
</evidence>
<comment type="caution">
    <text evidence="5">The sequence shown here is derived from an EMBL/GenBank/DDBJ whole genome shotgun (WGS) entry which is preliminary data.</text>
</comment>
<feature type="repeat" description="TPR" evidence="3">
    <location>
        <begin position="210"/>
        <end position="243"/>
    </location>
</feature>
<dbReference type="InterPro" id="IPR019734">
    <property type="entry name" value="TPR_rpt"/>
</dbReference>
<dbReference type="InterPro" id="IPR011990">
    <property type="entry name" value="TPR-like_helical_dom_sf"/>
</dbReference>
<reference evidence="5" key="1">
    <citation type="submission" date="2020-10" db="EMBL/GenBank/DDBJ databases">
        <authorList>
            <person name="Gilroy R."/>
        </authorList>
    </citation>
    <scope>NUCLEOTIDE SEQUENCE</scope>
    <source>
        <strain evidence="5">CHK154-7741</strain>
    </source>
</reference>
<dbReference type="Pfam" id="PF14559">
    <property type="entry name" value="TPR_19"/>
    <property type="match status" value="1"/>
</dbReference>
<dbReference type="InterPro" id="IPR051012">
    <property type="entry name" value="CellSynth/LPSAsmb/PSIAsmb"/>
</dbReference>
<reference evidence="5" key="2">
    <citation type="journal article" date="2021" name="PeerJ">
        <title>Extensive microbial diversity within the chicken gut microbiome revealed by metagenomics and culture.</title>
        <authorList>
            <person name="Gilroy R."/>
            <person name="Ravi A."/>
            <person name="Getino M."/>
            <person name="Pursley I."/>
            <person name="Horton D.L."/>
            <person name="Alikhan N.F."/>
            <person name="Baker D."/>
            <person name="Gharbi K."/>
            <person name="Hall N."/>
            <person name="Watson M."/>
            <person name="Adriaenssens E.M."/>
            <person name="Foster-Nyarko E."/>
            <person name="Jarju S."/>
            <person name="Secka A."/>
            <person name="Antonio M."/>
            <person name="Oren A."/>
            <person name="Chaudhuri R.R."/>
            <person name="La Ragione R."/>
            <person name="Hildebrand F."/>
            <person name="Pallen M.J."/>
        </authorList>
    </citation>
    <scope>NUCLEOTIDE SEQUENCE</scope>
    <source>
        <strain evidence="5">CHK154-7741</strain>
    </source>
</reference>